<comment type="function">
    <text evidence="1">Involved in the viral transport within, and between cells.</text>
</comment>
<keyword evidence="6 13" id="KW-0812">Transmembrane</keyword>
<reference evidence="14 15" key="1">
    <citation type="journal article" date="2008" name="Arch. Virol.">
        <title>Novel sugarcane streak and Sugarcane streak Reunion mastreviruses from southern Africa and La Reunion.</title>
        <authorList>
            <person name="Shepherd D.N."/>
            <person name="Varsani A."/>
            <person name="Windram O.P."/>
            <person name="Lefeuvre P."/>
            <person name="Monjane A.L."/>
            <person name="Owor B.E."/>
            <person name="Martin D.P."/>
        </authorList>
    </citation>
    <scope>NUCLEOTIDE SEQUENCE [LARGE SCALE GENOMIC DNA]</scope>
    <source>
        <strain evidence="14">SSRV-B[ZmNya]</strain>
    </source>
</reference>
<evidence type="ECO:0000256" key="12">
    <source>
        <dbReference type="SAM" id="MobiDB-lite"/>
    </source>
</evidence>
<dbReference type="Proteomes" id="UP000232506">
    <property type="component" value="Segment"/>
</dbReference>
<feature type="compositionally biased region" description="Low complexity" evidence="12">
    <location>
        <begin position="14"/>
        <end position="28"/>
    </location>
</feature>
<dbReference type="InterPro" id="IPR002621">
    <property type="entry name" value="Gemini_mov"/>
</dbReference>
<dbReference type="GO" id="GO:0046740">
    <property type="term" value="P:transport of virus in host, cell to cell"/>
    <property type="evidence" value="ECO:0007669"/>
    <property type="project" value="UniProtKB-KW"/>
</dbReference>
<comment type="similarity">
    <text evidence="3">Belongs to the mastrevirus movement protein family.</text>
</comment>
<accession>B0Z3X9</accession>
<evidence type="ECO:0000256" key="2">
    <source>
        <dbReference type="ARBA" id="ARBA00004379"/>
    </source>
</evidence>
<evidence type="ECO:0000256" key="4">
    <source>
        <dbReference type="ARBA" id="ARBA00014660"/>
    </source>
</evidence>
<evidence type="ECO:0000256" key="10">
    <source>
        <dbReference type="ARBA" id="ARBA00023136"/>
    </source>
</evidence>
<dbReference type="Pfam" id="PF01708">
    <property type="entry name" value="Gemini_mov"/>
    <property type="match status" value="1"/>
</dbReference>
<evidence type="ECO:0000313" key="14">
    <source>
        <dbReference type="EMBL" id="ABZ03983.1"/>
    </source>
</evidence>
<keyword evidence="10 13" id="KW-0472">Membrane</keyword>
<feature type="region of interest" description="Disordered" evidence="12">
    <location>
        <begin position="1"/>
        <end position="29"/>
    </location>
</feature>
<keyword evidence="9" id="KW-0916">Viral movement protein</keyword>
<dbReference type="GO" id="GO:0033644">
    <property type="term" value="C:host cell membrane"/>
    <property type="evidence" value="ECO:0007669"/>
    <property type="project" value="UniProtKB-SubCell"/>
</dbReference>
<comment type="subunit">
    <text evidence="11">Interacts with the capsid protein (CP). Part of a MP-CP-viral DNA complex.</text>
</comment>
<organism evidence="14 15">
    <name type="scientific">Sugarcane streak Reunion virus</name>
    <dbReference type="NCBI Taxonomy" id="78395"/>
    <lineage>
        <taxon>Viruses</taxon>
        <taxon>Monodnaviria</taxon>
        <taxon>Shotokuvirae</taxon>
        <taxon>Cressdnaviricota</taxon>
        <taxon>Repensiviricetes</taxon>
        <taxon>Geplafuvirales</taxon>
        <taxon>Geminiviridae</taxon>
        <taxon>Mastrevirus</taxon>
        <taxon>Mastrevirus saccharumbourbonense</taxon>
    </lineage>
</organism>
<evidence type="ECO:0000256" key="9">
    <source>
        <dbReference type="ARBA" id="ARBA00023031"/>
    </source>
</evidence>
<evidence type="ECO:0000256" key="8">
    <source>
        <dbReference type="ARBA" id="ARBA00022989"/>
    </source>
</evidence>
<evidence type="ECO:0000256" key="1">
    <source>
        <dbReference type="ARBA" id="ARBA00002157"/>
    </source>
</evidence>
<proteinExistence type="inferred from homology"/>
<evidence type="ECO:0000256" key="5">
    <source>
        <dbReference type="ARBA" id="ARBA00022448"/>
    </source>
</evidence>
<keyword evidence="5" id="KW-0813">Transport</keyword>
<evidence type="ECO:0000256" key="3">
    <source>
        <dbReference type="ARBA" id="ARBA00010512"/>
    </source>
</evidence>
<evidence type="ECO:0000256" key="7">
    <source>
        <dbReference type="ARBA" id="ARBA00022870"/>
    </source>
</evidence>
<keyword evidence="7" id="KW-1043">Host membrane</keyword>
<protein>
    <recommendedName>
        <fullName evidence="4">Movement protein</fullName>
    </recommendedName>
</protein>
<keyword evidence="8 13" id="KW-1133">Transmembrane helix</keyword>
<comment type="subcellular location">
    <subcellularLocation>
        <location evidence="2">Host membrane</location>
        <topology evidence="2">Single-pass membrane protein</topology>
    </subcellularLocation>
</comment>
<name>B0Z3X9_9GEMI</name>
<dbReference type="EMBL" id="EU244916">
    <property type="protein sequence ID" value="ABZ03983.1"/>
    <property type="molecule type" value="Genomic_DNA"/>
</dbReference>
<sequence>MDSFEGASPLLPQVPSRRVPPAAPSAPSLPWSRVGEIAIFTFVAVLALYLLWSWVLRDLVFVLKAQRGGSTEELQFGPRERPPVPAGDSNRSVPVPSAPPVSEPRPFSV</sequence>
<feature type="region of interest" description="Disordered" evidence="12">
    <location>
        <begin position="70"/>
        <end position="109"/>
    </location>
</feature>
<evidence type="ECO:0000256" key="11">
    <source>
        <dbReference type="ARBA" id="ARBA00025953"/>
    </source>
</evidence>
<feature type="transmembrane region" description="Helical" evidence="13">
    <location>
        <begin position="37"/>
        <end position="56"/>
    </location>
</feature>
<evidence type="ECO:0000256" key="13">
    <source>
        <dbReference type="SAM" id="Phobius"/>
    </source>
</evidence>
<dbReference type="GO" id="GO:0016020">
    <property type="term" value="C:membrane"/>
    <property type="evidence" value="ECO:0007669"/>
    <property type="project" value="InterPro"/>
</dbReference>
<evidence type="ECO:0000256" key="6">
    <source>
        <dbReference type="ARBA" id="ARBA00022692"/>
    </source>
</evidence>
<evidence type="ECO:0000313" key="15">
    <source>
        <dbReference type="Proteomes" id="UP000232506"/>
    </source>
</evidence>